<dbReference type="VEuPathDB" id="PiroplasmaDB:BMR1_02g03195"/>
<protein>
    <submittedName>
        <fullName evidence="2">Uncharacterized protein</fullName>
    </submittedName>
</protein>
<dbReference type="GeneID" id="24424422"/>
<accession>A0A1R4AAQ9</accession>
<sequence length="475" mass="54959">MATSLRDNECVQIFIPWRLHASIFQVFNDFSDHGRLYYEGFRTMLLSAISSYKLSSYHLDNIFSQVKNGRNFIDFELFLLAIEKLSMFIDKKNDKILNNILYSVGNFYKGLNDTGNLDVCDPNYTRVYKNSSPMDMPNKLTSQESLDLLTQYQSINIGVKYNLNKYDTITTDIKQKNHVSNNISKLLDTKINVAETVKQDVSKNTVEAATSTRSIEPNNNNFLEKLETLDNVFKNTQLLRLDLDKMTQNYMSLKNSEEVWGKMNKDLENEKSSLHEMIESLLSDKKNLSDLIEKLDNDKNNLKSLLEKKEKEVEIIKNVNIDLLSLEKMLALDSHEDTTIFLVFTYYRKLDPTSGTWVIDENSIVDFVFDYGLVEEHPVEEGTLLRAKLAFEKASNDSKNLDFIHFKLFLAEYGRMAFMEDDANRALKLTVEKVIGESYLDADIRNHNCSYQLEFQPDESQADNSMPVQGTLWFQ</sequence>
<evidence type="ECO:0000256" key="1">
    <source>
        <dbReference type="SAM" id="Coils"/>
    </source>
</evidence>
<dbReference type="OrthoDB" id="365821at2759"/>
<dbReference type="KEGG" id="bmic:BMR1_02g03195"/>
<dbReference type="RefSeq" id="XP_021338284.1">
    <property type="nucleotide sequence ID" value="XM_021481668.1"/>
</dbReference>
<keyword evidence="3" id="KW-1185">Reference proteome</keyword>
<evidence type="ECO:0000313" key="3">
    <source>
        <dbReference type="Proteomes" id="UP000002899"/>
    </source>
</evidence>
<feature type="coiled-coil region" evidence="1">
    <location>
        <begin position="264"/>
        <end position="319"/>
    </location>
</feature>
<dbReference type="AlphaFoldDB" id="A0A1R4AAQ9"/>
<reference evidence="2 3" key="3">
    <citation type="journal article" date="2016" name="Sci. Rep.">
        <title>Genome-wide diversity and gene expression profiling of Babesia microti isolates identify polymorphic genes that mediate host-pathogen interactions.</title>
        <authorList>
            <person name="Silva J.C."/>
            <person name="Cornillot E."/>
            <person name="McCracken C."/>
            <person name="Usmani-Brown S."/>
            <person name="Dwivedi A."/>
            <person name="Ifeonu O.O."/>
            <person name="Crabtree J."/>
            <person name="Gotia H.T."/>
            <person name="Virji A.Z."/>
            <person name="Reynes C."/>
            <person name="Colinge J."/>
            <person name="Kumar V."/>
            <person name="Lawres L."/>
            <person name="Pazzi J.E."/>
            <person name="Pablo J.V."/>
            <person name="Hung C."/>
            <person name="Brancato J."/>
            <person name="Kumari P."/>
            <person name="Orvis J."/>
            <person name="Tretina K."/>
            <person name="Chibucos M."/>
            <person name="Ott S."/>
            <person name="Sadzewicz L."/>
            <person name="Sengamalay N."/>
            <person name="Shetty A.C."/>
            <person name="Su Q."/>
            <person name="Tallon L."/>
            <person name="Fraser C.M."/>
            <person name="Frutos R."/>
            <person name="Molina D.M."/>
            <person name="Krause P.J."/>
            <person name="Ben Mamoun C."/>
        </authorList>
    </citation>
    <scope>NUCLEOTIDE SEQUENCE [LARGE SCALE GENOMIC DNA]</scope>
    <source>
        <strain evidence="2 3">RI</strain>
    </source>
</reference>
<organism evidence="2 3">
    <name type="scientific">Babesia microti (strain RI)</name>
    <dbReference type="NCBI Taxonomy" id="1133968"/>
    <lineage>
        <taxon>Eukaryota</taxon>
        <taxon>Sar</taxon>
        <taxon>Alveolata</taxon>
        <taxon>Apicomplexa</taxon>
        <taxon>Aconoidasida</taxon>
        <taxon>Piroplasmida</taxon>
        <taxon>Babesiidae</taxon>
        <taxon>Babesia</taxon>
    </lineage>
</organism>
<keyword evidence="1" id="KW-0175">Coiled coil</keyword>
<proteinExistence type="predicted"/>
<dbReference type="Proteomes" id="UP000002899">
    <property type="component" value="Chromosome II"/>
</dbReference>
<evidence type="ECO:0000313" key="2">
    <source>
        <dbReference type="EMBL" id="SJK86088.1"/>
    </source>
</evidence>
<name>A0A1R4AAQ9_BABMR</name>
<reference evidence="2 3" key="1">
    <citation type="journal article" date="2012" name="Nucleic Acids Res.">
        <title>Sequencing of the smallest Apicomplexan genome from the human pathogen Babesia microti.</title>
        <authorList>
            <person name="Cornillot E."/>
            <person name="Hadj-Kaddour K."/>
            <person name="Dassouli A."/>
            <person name="Noel B."/>
            <person name="Ranwez V."/>
            <person name="Vacherie B."/>
            <person name="Augagneur Y."/>
            <person name="Bres V."/>
            <person name="Duclos A."/>
            <person name="Randazzo S."/>
            <person name="Carcy B."/>
            <person name="Debierre-Grockiego F."/>
            <person name="Delbecq S."/>
            <person name="Moubri-Menage K."/>
            <person name="Shams-Eldin H."/>
            <person name="Usmani-Brown S."/>
            <person name="Bringaud F."/>
            <person name="Wincker P."/>
            <person name="Vivares C.P."/>
            <person name="Schwarz R.T."/>
            <person name="Schetters T.P."/>
            <person name="Krause P.J."/>
            <person name="Gorenflot A."/>
            <person name="Berry V."/>
            <person name="Barbe V."/>
            <person name="Ben Mamoun C."/>
        </authorList>
    </citation>
    <scope>NUCLEOTIDE SEQUENCE [LARGE SCALE GENOMIC DNA]</scope>
    <source>
        <strain evidence="2 3">RI</strain>
    </source>
</reference>
<gene>
    <name evidence="2" type="ORF">BMR1_02g03195</name>
</gene>
<reference evidence="2 3" key="2">
    <citation type="journal article" date="2013" name="PLoS ONE">
        <title>Whole genome mapping and re-organization of the nuclear and mitochondrial genomes of Babesia microti isolates.</title>
        <authorList>
            <person name="Cornillot E."/>
            <person name="Dassouli A."/>
            <person name="Garg A."/>
            <person name="Pachikara N."/>
            <person name="Randazzo S."/>
            <person name="Depoix D."/>
            <person name="Carcy B."/>
            <person name="Delbecq S."/>
            <person name="Frutos R."/>
            <person name="Silva J.C."/>
            <person name="Sutton R."/>
            <person name="Krause P.J."/>
            <person name="Mamoun C.B."/>
        </authorList>
    </citation>
    <scope>NUCLEOTIDE SEQUENCE [LARGE SCALE GENOMIC DNA]</scope>
    <source>
        <strain evidence="2 3">RI</strain>
    </source>
</reference>
<dbReference type="EMBL" id="FO082872">
    <property type="protein sequence ID" value="SJK86088.1"/>
    <property type="molecule type" value="Genomic_DNA"/>
</dbReference>